<sequence length="61" mass="7294">MPAPFRYLLNRAGQKPKSSLDFDLKNFFLKFNIIELNFTEKSSVKIKRQLEVYDHDQMIKT</sequence>
<name>A0A3M7RB33_BRAPC</name>
<comment type="caution">
    <text evidence="1">The sequence shown here is derived from an EMBL/GenBank/DDBJ whole genome shotgun (WGS) entry which is preliminary data.</text>
</comment>
<accession>A0A3M7RB33</accession>
<proteinExistence type="predicted"/>
<dbReference type="Proteomes" id="UP000276133">
    <property type="component" value="Unassembled WGS sequence"/>
</dbReference>
<protein>
    <submittedName>
        <fullName evidence="1">Uncharacterized protein</fullName>
    </submittedName>
</protein>
<reference evidence="1 2" key="1">
    <citation type="journal article" date="2018" name="Sci. Rep.">
        <title>Genomic signatures of local adaptation to the degree of environmental predictability in rotifers.</title>
        <authorList>
            <person name="Franch-Gras L."/>
            <person name="Hahn C."/>
            <person name="Garcia-Roger E.M."/>
            <person name="Carmona M.J."/>
            <person name="Serra M."/>
            <person name="Gomez A."/>
        </authorList>
    </citation>
    <scope>NUCLEOTIDE SEQUENCE [LARGE SCALE GENOMIC DNA]</scope>
    <source>
        <strain evidence="1">HYR1</strain>
    </source>
</reference>
<organism evidence="1 2">
    <name type="scientific">Brachionus plicatilis</name>
    <name type="common">Marine rotifer</name>
    <name type="synonym">Brachionus muelleri</name>
    <dbReference type="NCBI Taxonomy" id="10195"/>
    <lineage>
        <taxon>Eukaryota</taxon>
        <taxon>Metazoa</taxon>
        <taxon>Spiralia</taxon>
        <taxon>Gnathifera</taxon>
        <taxon>Rotifera</taxon>
        <taxon>Eurotatoria</taxon>
        <taxon>Monogononta</taxon>
        <taxon>Pseudotrocha</taxon>
        <taxon>Ploima</taxon>
        <taxon>Brachionidae</taxon>
        <taxon>Brachionus</taxon>
    </lineage>
</organism>
<dbReference type="AlphaFoldDB" id="A0A3M7RB33"/>
<evidence type="ECO:0000313" key="2">
    <source>
        <dbReference type="Proteomes" id="UP000276133"/>
    </source>
</evidence>
<evidence type="ECO:0000313" key="1">
    <source>
        <dbReference type="EMBL" id="RNA20651.1"/>
    </source>
</evidence>
<dbReference type="EMBL" id="REGN01003810">
    <property type="protein sequence ID" value="RNA20651.1"/>
    <property type="molecule type" value="Genomic_DNA"/>
</dbReference>
<gene>
    <name evidence="1" type="ORF">BpHYR1_044848</name>
</gene>
<keyword evidence="2" id="KW-1185">Reference proteome</keyword>